<dbReference type="AlphaFoldDB" id="A6YFT5"/>
<dbReference type="GO" id="GO:0016887">
    <property type="term" value="F:ATP hydrolysis activity"/>
    <property type="evidence" value="ECO:0007669"/>
    <property type="project" value="TreeGrafter"/>
</dbReference>
<dbReference type="PANTHER" id="PTHR43384:SF14">
    <property type="entry name" value="ESX-1 SECRETION-ASSOCIATED PROTEIN ESPI"/>
    <property type="match status" value="1"/>
</dbReference>
<protein>
    <submittedName>
        <fullName evidence="2">Putative chromosome partitioning ATPase</fullName>
    </submittedName>
</protein>
<name>A6YFT5_9MICC</name>
<evidence type="ECO:0000313" key="2">
    <source>
        <dbReference type="EMBL" id="ABR67096.1"/>
    </source>
</evidence>
<evidence type="ECO:0000259" key="1">
    <source>
        <dbReference type="Pfam" id="PF13614"/>
    </source>
</evidence>
<organism evidence="2">
    <name type="scientific">Arthrobacter sp. Chr15</name>
    <dbReference type="NCBI Taxonomy" id="447032"/>
    <lineage>
        <taxon>Bacteria</taxon>
        <taxon>Bacillati</taxon>
        <taxon>Actinomycetota</taxon>
        <taxon>Actinomycetes</taxon>
        <taxon>Micrococcales</taxon>
        <taxon>Micrococcaceae</taxon>
        <taxon>Arthrobacter</taxon>
    </lineage>
</organism>
<dbReference type="PANTHER" id="PTHR43384">
    <property type="entry name" value="SEPTUM SITE-DETERMINING PROTEIN MIND HOMOLOG, CHLOROPLASTIC-RELATED"/>
    <property type="match status" value="1"/>
</dbReference>
<keyword evidence="2" id="KW-0614">Plasmid</keyword>
<dbReference type="Gene3D" id="3.40.50.300">
    <property type="entry name" value="P-loop containing nucleotide triphosphate hydrolases"/>
    <property type="match status" value="1"/>
</dbReference>
<dbReference type="InterPro" id="IPR050625">
    <property type="entry name" value="ParA/MinD_ATPase"/>
</dbReference>
<dbReference type="InterPro" id="IPR027417">
    <property type="entry name" value="P-loop_NTPase"/>
</dbReference>
<accession>A6YFT5</accession>
<dbReference type="GO" id="GO:0009898">
    <property type="term" value="C:cytoplasmic side of plasma membrane"/>
    <property type="evidence" value="ECO:0007669"/>
    <property type="project" value="TreeGrafter"/>
</dbReference>
<dbReference type="EMBL" id="EF495212">
    <property type="protein sequence ID" value="ABR67096.1"/>
    <property type="molecule type" value="Genomic_DNA"/>
</dbReference>
<dbReference type="GO" id="GO:0051782">
    <property type="term" value="P:negative regulation of cell division"/>
    <property type="evidence" value="ECO:0007669"/>
    <property type="project" value="TreeGrafter"/>
</dbReference>
<dbReference type="SUPFAM" id="SSF52540">
    <property type="entry name" value="P-loop containing nucleoside triphosphate hydrolases"/>
    <property type="match status" value="1"/>
</dbReference>
<geneLocation type="plasmid" evidence="2">
    <name>pChr15</name>
</geneLocation>
<dbReference type="RefSeq" id="WP_012311461.1">
    <property type="nucleotide sequence ID" value="NC_010492.1"/>
</dbReference>
<dbReference type="Pfam" id="PF13614">
    <property type="entry name" value="AAA_31"/>
    <property type="match status" value="1"/>
</dbReference>
<dbReference type="InterPro" id="IPR025669">
    <property type="entry name" value="AAA_dom"/>
</dbReference>
<dbReference type="GO" id="GO:0005524">
    <property type="term" value="F:ATP binding"/>
    <property type="evidence" value="ECO:0007669"/>
    <property type="project" value="TreeGrafter"/>
</dbReference>
<sequence>MSATATIETDGSAILNLDGKDHKIPATNVVTTRLRIRELVTEHAARTGEPQTLVAHDETGSWDVVIHPDGRTETVNPFEVPEPAQGTSTPEGAVVPALAPLPSRREARSFLVPNEAPEEPPQQGFRALLSRAGIKIKPSAAETSERQDKMHVSQHWPGLRVVTVANGKGGSGKTPAVVNLASMFARLGGAGVLAADVNPFRGTLGWRTQQGPHEATIKDLLADINHVLGPGALLAEMSKYVHHQTADKFDVLRSQPHLLASAQRLSPEDMDNLIAVAGKYYRMLFLDTGNDESDPLFERIIARTDQLVVATSTRKDRAEGGILLLDSLRDQDERSARLAREAVVVISVADKSATHADIREITEGYAPLCRKVVTIPHDEAMIDGWLKHDALAPATRRACLAAAAAVAQGF</sequence>
<proteinExistence type="predicted"/>
<dbReference type="GO" id="GO:0005829">
    <property type="term" value="C:cytosol"/>
    <property type="evidence" value="ECO:0007669"/>
    <property type="project" value="TreeGrafter"/>
</dbReference>
<feature type="domain" description="AAA" evidence="1">
    <location>
        <begin position="160"/>
        <end position="288"/>
    </location>
</feature>
<reference evidence="2" key="1">
    <citation type="journal article" date="2008" name="Plasmid">
        <title>Comparative analysis of eight Arthrobacter plasmids.</title>
        <authorList>
            <person name="Jerke K."/>
            <person name="Nakatsu C.H."/>
            <person name="Beasley F."/>
            <person name="Konopka A."/>
        </authorList>
    </citation>
    <scope>NUCLEOTIDE SEQUENCE</scope>
    <source>
        <strain evidence="2">Chr15</strain>
        <plasmid evidence="2">pChr15</plasmid>
    </source>
</reference>